<dbReference type="InterPro" id="IPR007627">
    <property type="entry name" value="RNA_pol_sigma70_r2"/>
</dbReference>
<evidence type="ECO:0000313" key="7">
    <source>
        <dbReference type="EMBL" id="MDI9859831.1"/>
    </source>
</evidence>
<evidence type="ECO:0000256" key="4">
    <source>
        <dbReference type="ARBA" id="ARBA00023163"/>
    </source>
</evidence>
<accession>A0ABT6Y8G2</accession>
<evidence type="ECO:0000256" key="1">
    <source>
        <dbReference type="ARBA" id="ARBA00010641"/>
    </source>
</evidence>
<organism evidence="7 8">
    <name type="scientific">Flectobacillus roseus</name>
    <dbReference type="NCBI Taxonomy" id="502259"/>
    <lineage>
        <taxon>Bacteria</taxon>
        <taxon>Pseudomonadati</taxon>
        <taxon>Bacteroidota</taxon>
        <taxon>Cytophagia</taxon>
        <taxon>Cytophagales</taxon>
        <taxon>Flectobacillaceae</taxon>
        <taxon>Flectobacillus</taxon>
    </lineage>
</organism>
<evidence type="ECO:0000259" key="5">
    <source>
        <dbReference type="Pfam" id="PF04542"/>
    </source>
</evidence>
<dbReference type="PANTHER" id="PTHR43133">
    <property type="entry name" value="RNA POLYMERASE ECF-TYPE SIGMA FACTO"/>
    <property type="match status" value="1"/>
</dbReference>
<dbReference type="PANTHER" id="PTHR43133:SF46">
    <property type="entry name" value="RNA POLYMERASE SIGMA-70 FACTOR ECF SUBFAMILY"/>
    <property type="match status" value="1"/>
</dbReference>
<evidence type="ECO:0000313" key="8">
    <source>
        <dbReference type="Proteomes" id="UP001236507"/>
    </source>
</evidence>
<dbReference type="InterPro" id="IPR014284">
    <property type="entry name" value="RNA_pol_sigma-70_dom"/>
</dbReference>
<dbReference type="InterPro" id="IPR036388">
    <property type="entry name" value="WH-like_DNA-bd_sf"/>
</dbReference>
<dbReference type="RefSeq" id="WP_283344697.1">
    <property type="nucleotide sequence ID" value="NZ_JASHIF010000009.1"/>
</dbReference>
<dbReference type="Pfam" id="PF08281">
    <property type="entry name" value="Sigma70_r4_2"/>
    <property type="match status" value="1"/>
</dbReference>
<gene>
    <name evidence="7" type="ORF">QM524_11480</name>
</gene>
<evidence type="ECO:0000256" key="2">
    <source>
        <dbReference type="ARBA" id="ARBA00023015"/>
    </source>
</evidence>
<dbReference type="InterPro" id="IPR013249">
    <property type="entry name" value="RNA_pol_sigma70_r4_t2"/>
</dbReference>
<dbReference type="Proteomes" id="UP001236507">
    <property type="component" value="Unassembled WGS sequence"/>
</dbReference>
<dbReference type="NCBIfam" id="TIGR02937">
    <property type="entry name" value="sigma70-ECF"/>
    <property type="match status" value="1"/>
</dbReference>
<dbReference type="InterPro" id="IPR013324">
    <property type="entry name" value="RNA_pol_sigma_r3/r4-like"/>
</dbReference>
<sequence>MDSNLRNTQLWLAFKSGDSEALGQLASEHYRVLYNYATKFTKDRELIKDCIQDLFLYLWDQRENLHSSPFVTIYLLKSLKHNLFKKLNQEKKWVLDDFDTESPFSENTNIESTIIALELFAENEQKVRSVLNNLPKRQQEVIFLKFYETLSIEEIAEIMDMNKQSVSNLLQRAIHNLKQNWQLAVYLLYYLYFNVRLQ</sequence>
<comment type="caution">
    <text evidence="7">The sequence shown here is derived from an EMBL/GenBank/DDBJ whole genome shotgun (WGS) entry which is preliminary data.</text>
</comment>
<keyword evidence="4" id="KW-0804">Transcription</keyword>
<dbReference type="Gene3D" id="1.10.10.10">
    <property type="entry name" value="Winged helix-like DNA-binding domain superfamily/Winged helix DNA-binding domain"/>
    <property type="match status" value="1"/>
</dbReference>
<reference evidence="7 8" key="1">
    <citation type="submission" date="2023-05" db="EMBL/GenBank/DDBJ databases">
        <title>Novel species of genus Flectobacillus isolated from stream in China.</title>
        <authorList>
            <person name="Lu H."/>
        </authorList>
    </citation>
    <scope>NUCLEOTIDE SEQUENCE [LARGE SCALE GENOMIC DNA]</scope>
    <source>
        <strain evidence="7 8">KCTC 42575</strain>
    </source>
</reference>
<keyword evidence="8" id="KW-1185">Reference proteome</keyword>
<feature type="domain" description="RNA polymerase sigma factor 70 region 4 type 2" evidence="6">
    <location>
        <begin position="125"/>
        <end position="173"/>
    </location>
</feature>
<dbReference type="InterPro" id="IPR013325">
    <property type="entry name" value="RNA_pol_sigma_r2"/>
</dbReference>
<dbReference type="InterPro" id="IPR039425">
    <property type="entry name" value="RNA_pol_sigma-70-like"/>
</dbReference>
<dbReference type="Pfam" id="PF04542">
    <property type="entry name" value="Sigma70_r2"/>
    <property type="match status" value="1"/>
</dbReference>
<comment type="similarity">
    <text evidence="1">Belongs to the sigma-70 factor family. ECF subfamily.</text>
</comment>
<dbReference type="CDD" id="cd06171">
    <property type="entry name" value="Sigma70_r4"/>
    <property type="match status" value="1"/>
</dbReference>
<dbReference type="EMBL" id="JASHIF010000009">
    <property type="protein sequence ID" value="MDI9859831.1"/>
    <property type="molecule type" value="Genomic_DNA"/>
</dbReference>
<protein>
    <submittedName>
        <fullName evidence="7">Sigma-70 family RNA polymerase sigma factor</fullName>
    </submittedName>
</protein>
<evidence type="ECO:0000256" key="3">
    <source>
        <dbReference type="ARBA" id="ARBA00023082"/>
    </source>
</evidence>
<evidence type="ECO:0000259" key="6">
    <source>
        <dbReference type="Pfam" id="PF08281"/>
    </source>
</evidence>
<dbReference type="Gene3D" id="1.10.1740.10">
    <property type="match status" value="1"/>
</dbReference>
<keyword evidence="2" id="KW-0805">Transcription regulation</keyword>
<feature type="domain" description="RNA polymerase sigma-70 region 2" evidence="5">
    <location>
        <begin position="26"/>
        <end position="83"/>
    </location>
</feature>
<dbReference type="SUPFAM" id="SSF88946">
    <property type="entry name" value="Sigma2 domain of RNA polymerase sigma factors"/>
    <property type="match status" value="1"/>
</dbReference>
<proteinExistence type="inferred from homology"/>
<name>A0ABT6Y8G2_9BACT</name>
<keyword evidence="3" id="KW-0731">Sigma factor</keyword>
<dbReference type="SUPFAM" id="SSF88659">
    <property type="entry name" value="Sigma3 and sigma4 domains of RNA polymerase sigma factors"/>
    <property type="match status" value="1"/>
</dbReference>